<dbReference type="FunFam" id="1.25.10.10:FF:000530">
    <property type="entry name" value="UTP10p Nucleolar protein"/>
    <property type="match status" value="1"/>
</dbReference>
<dbReference type="VEuPathDB" id="FungiDB:SCODWIG_01619"/>
<feature type="repeat" description="HEAT" evidence="8">
    <location>
        <begin position="1755"/>
        <end position="1793"/>
    </location>
</feature>
<comment type="subunit">
    <text evidence="9">Component of the ribosomal small subunit (SSU) processome.</text>
</comment>
<evidence type="ECO:0000256" key="1">
    <source>
        <dbReference type="ARBA" id="ARBA00004604"/>
    </source>
</evidence>
<dbReference type="InterPro" id="IPR021133">
    <property type="entry name" value="HEAT_type_2"/>
</dbReference>
<feature type="domain" description="BP28 C-terminal" evidence="10">
    <location>
        <begin position="1509"/>
        <end position="1663"/>
    </location>
</feature>
<dbReference type="InterPro" id="IPR011989">
    <property type="entry name" value="ARM-like"/>
</dbReference>
<comment type="similarity">
    <text evidence="2 9">Belongs to the HEATR1/UTP10 family.</text>
</comment>
<dbReference type="PANTHER" id="PTHR13457:SF1">
    <property type="entry name" value="HEAT REPEAT-CONTAINING PROTEIN 1"/>
    <property type="match status" value="1"/>
</dbReference>
<evidence type="ECO:0000256" key="8">
    <source>
        <dbReference type="PROSITE-ProRule" id="PRU00103"/>
    </source>
</evidence>
<evidence type="ECO:0000313" key="12">
    <source>
        <dbReference type="Proteomes" id="UP000262825"/>
    </source>
</evidence>
<keyword evidence="4 9" id="KW-0690">Ribosome biogenesis</keyword>
<dbReference type="GO" id="GO:0032040">
    <property type="term" value="C:small-subunit processome"/>
    <property type="evidence" value="ECO:0007669"/>
    <property type="project" value="TreeGrafter"/>
</dbReference>
<evidence type="ECO:0000256" key="3">
    <source>
        <dbReference type="ARBA" id="ARBA00015399"/>
    </source>
</evidence>
<evidence type="ECO:0000259" key="10">
    <source>
        <dbReference type="SMART" id="SM01036"/>
    </source>
</evidence>
<evidence type="ECO:0000256" key="6">
    <source>
        <dbReference type="ARBA" id="ARBA00023242"/>
    </source>
</evidence>
<dbReference type="Pfam" id="PF23243">
    <property type="entry name" value="HEAT_HEATR1"/>
    <property type="match status" value="1"/>
</dbReference>
<dbReference type="GO" id="GO:0030686">
    <property type="term" value="C:90S preribosome"/>
    <property type="evidence" value="ECO:0007669"/>
    <property type="project" value="TreeGrafter"/>
</dbReference>
<protein>
    <recommendedName>
        <fullName evidence="3 9">U3 small nucleolar RNA-associated protein 10</fullName>
    </recommendedName>
</protein>
<keyword evidence="5 9" id="KW-0698">rRNA processing</keyword>
<dbReference type="PANTHER" id="PTHR13457">
    <property type="entry name" value="BAP28"/>
    <property type="match status" value="1"/>
</dbReference>
<evidence type="ECO:0000256" key="7">
    <source>
        <dbReference type="ARBA" id="ARBA00023274"/>
    </source>
</evidence>
<keyword evidence="6 9" id="KW-0539">Nucleus</keyword>
<dbReference type="InterPro" id="IPR012954">
    <property type="entry name" value="BP28_C_dom"/>
</dbReference>
<dbReference type="SMART" id="SM01036">
    <property type="entry name" value="BP28CT"/>
    <property type="match status" value="1"/>
</dbReference>
<evidence type="ECO:0000256" key="9">
    <source>
        <dbReference type="RuleBase" id="RU367065"/>
    </source>
</evidence>
<organism evidence="11 12">
    <name type="scientific">Saccharomycodes ludwigii</name>
    <dbReference type="NCBI Taxonomy" id="36035"/>
    <lineage>
        <taxon>Eukaryota</taxon>
        <taxon>Fungi</taxon>
        <taxon>Dikarya</taxon>
        <taxon>Ascomycota</taxon>
        <taxon>Saccharomycotina</taxon>
        <taxon>Saccharomycetes</taxon>
        <taxon>Saccharomycodales</taxon>
        <taxon>Saccharomycodaceae</taxon>
        <taxon>Saccharomycodes</taxon>
    </lineage>
</organism>
<evidence type="ECO:0000313" key="11">
    <source>
        <dbReference type="EMBL" id="SSD59858.1"/>
    </source>
</evidence>
<evidence type="ECO:0000256" key="5">
    <source>
        <dbReference type="ARBA" id="ARBA00022552"/>
    </source>
</evidence>
<evidence type="ECO:0000256" key="2">
    <source>
        <dbReference type="ARBA" id="ARBA00010559"/>
    </source>
</evidence>
<dbReference type="InterPro" id="IPR016024">
    <property type="entry name" value="ARM-type_fold"/>
</dbReference>
<dbReference type="GO" id="GO:0034455">
    <property type="term" value="C:t-UTP complex"/>
    <property type="evidence" value="ECO:0007669"/>
    <property type="project" value="TreeGrafter"/>
</dbReference>
<proteinExistence type="inferred from homology"/>
<keyword evidence="7 9" id="KW-0687">Ribonucleoprotein</keyword>
<dbReference type="PROSITE" id="PS50077">
    <property type="entry name" value="HEAT_REPEAT"/>
    <property type="match status" value="1"/>
</dbReference>
<accession>A0A376B5A2</accession>
<dbReference type="EMBL" id="UFAJ01000218">
    <property type="protein sequence ID" value="SSD59858.1"/>
    <property type="molecule type" value="Genomic_DNA"/>
</dbReference>
<reference evidence="12" key="1">
    <citation type="submission" date="2018-06" db="EMBL/GenBank/DDBJ databases">
        <authorList>
            <person name="Guldener U."/>
        </authorList>
    </citation>
    <scope>NUCLEOTIDE SEQUENCE [LARGE SCALE GENOMIC DNA]</scope>
    <source>
        <strain evidence="12">UTAD17</strain>
    </source>
</reference>
<dbReference type="Pfam" id="PF08146">
    <property type="entry name" value="BP28CT"/>
    <property type="match status" value="1"/>
</dbReference>
<dbReference type="InterPro" id="IPR040191">
    <property type="entry name" value="UTP10"/>
</dbReference>
<gene>
    <name evidence="11" type="ORF">SCODWIG_01619</name>
</gene>
<comment type="function">
    <text evidence="9">Involved in nucleolar processing of pre-18S ribosomal RNA.</text>
</comment>
<dbReference type="GO" id="GO:0045943">
    <property type="term" value="P:positive regulation of transcription by RNA polymerase I"/>
    <property type="evidence" value="ECO:0007669"/>
    <property type="project" value="TreeGrafter"/>
</dbReference>
<dbReference type="Proteomes" id="UP000262825">
    <property type="component" value="Unassembled WGS sequence"/>
</dbReference>
<evidence type="ECO:0000256" key="4">
    <source>
        <dbReference type="ARBA" id="ARBA00022517"/>
    </source>
</evidence>
<dbReference type="Pfam" id="PF12397">
    <property type="entry name" value="U3snoRNP10"/>
    <property type="match status" value="1"/>
</dbReference>
<dbReference type="InterPro" id="IPR022125">
    <property type="entry name" value="U3snoRNP10_N"/>
</dbReference>
<dbReference type="SUPFAM" id="SSF48371">
    <property type="entry name" value="ARM repeat"/>
    <property type="match status" value="2"/>
</dbReference>
<keyword evidence="12" id="KW-1185">Reference proteome</keyword>
<dbReference type="Gene3D" id="1.25.10.10">
    <property type="entry name" value="Leucine-rich Repeat Variant"/>
    <property type="match status" value="1"/>
</dbReference>
<dbReference type="InterPro" id="IPR056473">
    <property type="entry name" value="HEAT_Utp10/HEAT1"/>
</dbReference>
<dbReference type="GO" id="GO:0000462">
    <property type="term" value="P:maturation of SSU-rRNA from tricistronic rRNA transcript (SSU-rRNA, 5.8S rRNA, LSU-rRNA)"/>
    <property type="evidence" value="ECO:0007669"/>
    <property type="project" value="TreeGrafter"/>
</dbReference>
<sequence>MSSLKDQLSQIAANNSTVALDRKKRQKIHSASLIYNPKTAATQDYEFIYENSIEALNELIDIDPRFEFFTRSLFSESSIVIDRNTKTKDDIKELNAAINSYLMLVSSKWHLSPALYATEWLVRRFQINVHNAEMFLFSTLNYYQQPVFKRILNIVKLPALFQPLSNFVRSDNALSKLSIIKLFSDFEFLTLYCNYIAKCVSQKVTYTSQILFAACTLINMIAVNSTEEKKLSDLLPTFMEISAKLLVSDDVDCQIAAHTILVVFASTTALSKPIILAATETILANLKNEKAKRSALITIANLLETLKGQGNIDQLPINLYKLVDAKFSLQYLKDFSSRKESRNSDKFFTSYIRSIIRYDHDKLADIVEILKHAKFEKFEIKVIITDLIHLSEIIEDKSKLIGVFEYLVGANESMVLKALKSLNLSGELFEIRLTTSLFNFKESSEVTGDQLIKDVETSKIVGMNSTIQPFKEWLQKNSDFFYTKDASILAEKDQVFNKLLSLFVESVGKKYSVGLFLNSFFSTFEARITFLLRIIVSPAAPIALRLIAVSSTSKMISSVDNETNLFSIVPILIAGLFDVCKNVRSNIKILLHQISKRAATEHYFLLNKLYGDDVKIPMLSPRDSKKWLTRFLENYVVDNTDIAKYIIQKKTEKVDMFFWCNQALYVPLPYTKLCFLNVLTQYRNYSSKYSELLCSILKSYLEERAAWELRCKNNKTDFTKFEASIVSIISSSEKNAAIIDFIISALKTQYEQLCDLVVQKLIQIYPKLKFANQLAIVNSIIETTAIEDLHYDSLAALQSLPIDAEIFVSILQQNRINGDSGEENIKKRRRKSSSSNKAALKKEEVSQIAEVHLRKITIILETLDARRTIKGTEALLSLLFDHLADLETLDQDGGLPVLYAQETLASCMLNIISSLKDSGENINSIRSDIVVSAIRSSPSPQVQNKLLLVIGALAELSPETILHSVMPIFTFMGAHTIRQDDEYSTHVVTNTIKTVVPALLKSSQYQKDSMKKTEEIEFLLTSFATAFDHVPKHRRVSLFSTLVKTLGSRDSVAPFLFLLGQQYSVFINKFKISAGKDLVEFTKNFLSKFSAIEQLSGILGFFQLIDLLPVEPTEDSKEKLLHRAVFNNGIFNFNRGELRTLKKNLFEYTNKLISENETDYYTSGGGLKFKILSVLIEAQDTNNFAGIQSIKDVFGKIIEEILYFINNCENILSSLDKNGVASSSSVNGNNDNEVDYKEAVTELKDTIYSLLTNTLELLPIQDYISAIIPLLNNNKNDLEVKYHIILSISSKFQYEPMTSSTIADEIIGVLFGNCVSEENSSPVIIQASLNVVSSLFDKFKNHLDPSKLMEGLTICSTFLSSEKVEIQISSLACLTNSIQILGVKTISFYSKIVPRVLEIFKTHKTKEETVLKYDLQLAINLLFAAIIKRIPMFVISNLYDVLNVIFFSDEVPEDIRLPIIQLVVEKIELKEVLKNLNKIWLSDISLTSNSVAISLFLSTLESTVEALDKKTAVSQSPLFFRLLLSLFEYRAISKFDVNTINRIEASVHKIANNFVLKLNDKVFRPLFALLVRWAFDGEGVINSGKITRTERLTAFFKFFNKLQDNLKSIVTTYFTYLLENTNNLLLEFIGRKNNDENERETLNLRRLVLISLTSSFKYDRDEYWKSTARFELIVEPLVDQLGNIENSIGKYLVKAIGSLASNNSGSDDHNKIMNKLLIQHMKATCKSTEKLWSVRTFKLIYSKVGESWLVLLPQLVPIIAELLEDDDEQVEYEVRTGLVKVVESILGEPFDRYLD</sequence>
<name>A0A376B5A2_9ASCO</name>
<dbReference type="GO" id="GO:0030515">
    <property type="term" value="F:snoRNA binding"/>
    <property type="evidence" value="ECO:0007669"/>
    <property type="project" value="TreeGrafter"/>
</dbReference>
<comment type="subcellular location">
    <subcellularLocation>
        <location evidence="1 9">Nucleus</location>
        <location evidence="1 9">Nucleolus</location>
    </subcellularLocation>
</comment>